<gene>
    <name evidence="3" type="ORF">RRG08_032500</name>
</gene>
<dbReference type="Proteomes" id="UP001283361">
    <property type="component" value="Unassembled WGS sequence"/>
</dbReference>
<keyword evidence="4" id="KW-1185">Reference proteome</keyword>
<evidence type="ECO:0000256" key="2">
    <source>
        <dbReference type="SAM" id="SignalP"/>
    </source>
</evidence>
<comment type="caution">
    <text evidence="3">The sequence shown here is derived from an EMBL/GenBank/DDBJ whole genome shotgun (WGS) entry which is preliminary data.</text>
</comment>
<feature type="chain" id="PRO_5042174419" evidence="2">
    <location>
        <begin position="25"/>
        <end position="108"/>
    </location>
</feature>
<proteinExistence type="predicted"/>
<protein>
    <submittedName>
        <fullName evidence="3">Uncharacterized protein</fullName>
    </submittedName>
</protein>
<accession>A0AAE0ZYM0</accession>
<dbReference type="EMBL" id="JAWDGP010003079">
    <property type="protein sequence ID" value="KAK3777396.1"/>
    <property type="molecule type" value="Genomic_DNA"/>
</dbReference>
<feature type="signal peptide" evidence="2">
    <location>
        <begin position="1"/>
        <end position="24"/>
    </location>
</feature>
<evidence type="ECO:0000256" key="1">
    <source>
        <dbReference type="SAM" id="MobiDB-lite"/>
    </source>
</evidence>
<name>A0AAE0ZYM0_9GAST</name>
<sequence>MLLTRWKWWDFESLLLILSSYVAHKMEMVGLRVVTLDYLELCCSQDGNGVNVGSYRKVNNPITVNLKTLEEIMNRQRHKHSQLESLVSSGKTEGQMCGTSEGGEMKKI</sequence>
<keyword evidence="2" id="KW-0732">Signal</keyword>
<evidence type="ECO:0000313" key="4">
    <source>
        <dbReference type="Proteomes" id="UP001283361"/>
    </source>
</evidence>
<feature type="region of interest" description="Disordered" evidence="1">
    <location>
        <begin position="81"/>
        <end position="108"/>
    </location>
</feature>
<evidence type="ECO:0000313" key="3">
    <source>
        <dbReference type="EMBL" id="KAK3777396.1"/>
    </source>
</evidence>
<organism evidence="3 4">
    <name type="scientific">Elysia crispata</name>
    <name type="common">lettuce slug</name>
    <dbReference type="NCBI Taxonomy" id="231223"/>
    <lineage>
        <taxon>Eukaryota</taxon>
        <taxon>Metazoa</taxon>
        <taxon>Spiralia</taxon>
        <taxon>Lophotrochozoa</taxon>
        <taxon>Mollusca</taxon>
        <taxon>Gastropoda</taxon>
        <taxon>Heterobranchia</taxon>
        <taxon>Euthyneura</taxon>
        <taxon>Panpulmonata</taxon>
        <taxon>Sacoglossa</taxon>
        <taxon>Placobranchoidea</taxon>
        <taxon>Plakobranchidae</taxon>
        <taxon>Elysia</taxon>
    </lineage>
</organism>
<dbReference type="AlphaFoldDB" id="A0AAE0ZYM0"/>
<reference evidence="3" key="1">
    <citation type="journal article" date="2023" name="G3 (Bethesda)">
        <title>A reference genome for the long-term kleptoplast-retaining sea slug Elysia crispata morphotype clarki.</title>
        <authorList>
            <person name="Eastman K.E."/>
            <person name="Pendleton A.L."/>
            <person name="Shaikh M.A."/>
            <person name="Suttiyut T."/>
            <person name="Ogas R."/>
            <person name="Tomko P."/>
            <person name="Gavelis G."/>
            <person name="Widhalm J.R."/>
            <person name="Wisecaver J.H."/>
        </authorList>
    </citation>
    <scope>NUCLEOTIDE SEQUENCE</scope>
    <source>
        <strain evidence="3">ECLA1</strain>
    </source>
</reference>
<feature type="compositionally biased region" description="Polar residues" evidence="1">
    <location>
        <begin position="83"/>
        <end position="92"/>
    </location>
</feature>